<dbReference type="EMBL" id="QGMJ01000728">
    <property type="protein sequence ID" value="TVY33866.1"/>
    <property type="molecule type" value="Genomic_DNA"/>
</dbReference>
<dbReference type="OrthoDB" id="3366823at2759"/>
<accession>A0A8H8RFE2</accession>
<keyword evidence="3" id="KW-1185">Reference proteome</keyword>
<comment type="caution">
    <text evidence="2">The sequence shown here is derived from an EMBL/GenBank/DDBJ whole genome shotgun (WGS) entry which is preliminary data.</text>
</comment>
<evidence type="ECO:0000313" key="2">
    <source>
        <dbReference type="EMBL" id="TVY33866.1"/>
    </source>
</evidence>
<feature type="transmembrane region" description="Helical" evidence="1">
    <location>
        <begin position="20"/>
        <end position="43"/>
    </location>
</feature>
<dbReference type="Proteomes" id="UP000462212">
    <property type="component" value="Unassembled WGS sequence"/>
</dbReference>
<organism evidence="2 3">
    <name type="scientific">Lachnellula subtilissima</name>
    <dbReference type="NCBI Taxonomy" id="602034"/>
    <lineage>
        <taxon>Eukaryota</taxon>
        <taxon>Fungi</taxon>
        <taxon>Dikarya</taxon>
        <taxon>Ascomycota</taxon>
        <taxon>Pezizomycotina</taxon>
        <taxon>Leotiomycetes</taxon>
        <taxon>Helotiales</taxon>
        <taxon>Lachnaceae</taxon>
        <taxon>Lachnellula</taxon>
    </lineage>
</organism>
<dbReference type="AlphaFoldDB" id="A0A8H8RFE2"/>
<evidence type="ECO:0000256" key="1">
    <source>
        <dbReference type="SAM" id="Phobius"/>
    </source>
</evidence>
<gene>
    <name evidence="2" type="ORF">LSUB1_G004675</name>
</gene>
<proteinExistence type="predicted"/>
<keyword evidence="1" id="KW-0472">Membrane</keyword>
<reference evidence="2 3" key="1">
    <citation type="submission" date="2018-05" db="EMBL/GenBank/DDBJ databases">
        <title>Genome sequencing and assembly of the regulated plant pathogen Lachnellula willkommii and related sister species for the development of diagnostic species identification markers.</title>
        <authorList>
            <person name="Giroux E."/>
            <person name="Bilodeau G."/>
        </authorList>
    </citation>
    <scope>NUCLEOTIDE SEQUENCE [LARGE SCALE GENOMIC DNA]</scope>
    <source>
        <strain evidence="2 3">CBS 197.66</strain>
    </source>
</reference>
<sequence>MEDDFHEPLTAQDSSPLSSIWSSILTPNIILALFLGPVLIAFLTRYLSERSLGDDSSKKGRRVWMPPYWIPFVGHAIDFPGSVMTQKESVVQFKPMVWSALQNVPINPDLLQVQGQH</sequence>
<name>A0A8H8RFE2_9HELO</name>
<keyword evidence="1" id="KW-1133">Transmembrane helix</keyword>
<keyword evidence="1" id="KW-0812">Transmembrane</keyword>
<protein>
    <submittedName>
        <fullName evidence="2">Uncharacterized protein</fullName>
    </submittedName>
</protein>
<evidence type="ECO:0000313" key="3">
    <source>
        <dbReference type="Proteomes" id="UP000462212"/>
    </source>
</evidence>